<dbReference type="Ensembl" id="ENSLOCT00000019007.1">
    <property type="protein sequence ID" value="ENSLOCP00000018975.1"/>
    <property type="gene ID" value="ENSLOCG00000015420.1"/>
</dbReference>
<reference evidence="4" key="1">
    <citation type="submission" date="2011-12" db="EMBL/GenBank/DDBJ databases">
        <title>The Draft Genome of Lepisosteus oculatus.</title>
        <authorList>
            <consortium name="The Broad Institute Genome Assembly &amp; Analysis Group"/>
            <consortium name="Computational R&amp;D Group"/>
            <consortium name="and Sequencing Platform"/>
            <person name="Di Palma F."/>
            <person name="Alfoldi J."/>
            <person name="Johnson J."/>
            <person name="Berlin A."/>
            <person name="Gnerre S."/>
            <person name="Jaffe D."/>
            <person name="MacCallum I."/>
            <person name="Young S."/>
            <person name="Walker B.J."/>
            <person name="Lander E.S."/>
            <person name="Lindblad-Toh K."/>
        </authorList>
    </citation>
    <scope>NUCLEOTIDE SEQUENCE [LARGE SCALE GENOMIC DNA]</scope>
</reference>
<keyword evidence="4" id="KW-1185">Reference proteome</keyword>
<evidence type="ECO:0000313" key="4">
    <source>
        <dbReference type="Proteomes" id="UP000018468"/>
    </source>
</evidence>
<sequence>WLDFANAYGSLPHKLIEEAMCHYFIPRTIQDIIKGYLSNIKMRFSVGNSITSWQGLCTISVTLFLMAMNLIIESAQQESRGPNMNSGITVLPIRSFIDDLTVTTTTQVQARWVLRALDTAVKWARMKFKPQKWGSLVIRRGEITDRFGLSVQGEQILSITAERIKCLGKWFDATLKDTNNTREVEKQTLKVWLYQYGLLPRLLWPLMLYEIATTTVEFMERKINSFLEFPLALLASVSSRSSKLQLPILSLVEEFKVANVRLAVGLRVSKDDSIRKAKIQTRSGSKWNVASAVESAESQLKYQKIIGQPTVGRQGLVFSGKYKKKIKESSFNSRRDKKEGRRGSKPIQLGKQETWARWETTDRKLAWKDWKLEPLQIQFLLRSVYDVLPTPSNLHRWGPTESPLNTVWKNRQGRYRWRHDKLLRSLALNLDTFRKGMKPQSARSNISFIKAGEKSTAVAGVRPAGILQRHFSRNWSMEVDLDKRHLFPDIVQTNLRPDVVMSPSQRKVIILIELTVPWEERCQEAFERKKARYAELVDNIRSKGWKVWSFPVEVGCRDFPAPSLWRMFGELGISGKDRNSAVQQMIEAAEKDSCWL</sequence>
<accession>W5NEB6</accession>
<feature type="region of interest" description="Disordered" evidence="1">
    <location>
        <begin position="328"/>
        <end position="347"/>
    </location>
</feature>
<organism evidence="3 4">
    <name type="scientific">Lepisosteus oculatus</name>
    <name type="common">Spotted gar</name>
    <dbReference type="NCBI Taxonomy" id="7918"/>
    <lineage>
        <taxon>Eukaryota</taxon>
        <taxon>Metazoa</taxon>
        <taxon>Chordata</taxon>
        <taxon>Craniata</taxon>
        <taxon>Vertebrata</taxon>
        <taxon>Euteleostomi</taxon>
        <taxon>Actinopterygii</taxon>
        <taxon>Neopterygii</taxon>
        <taxon>Holostei</taxon>
        <taxon>Semionotiformes</taxon>
        <taxon>Lepisosteidae</taxon>
        <taxon>Lepisosteus</taxon>
    </lineage>
</organism>
<dbReference type="EMBL" id="AHAT01026446">
    <property type="status" value="NOT_ANNOTATED_CDS"/>
    <property type="molecule type" value="Genomic_DNA"/>
</dbReference>
<dbReference type="eggNOG" id="KOG1075">
    <property type="taxonomic scope" value="Eukaryota"/>
</dbReference>
<protein>
    <recommendedName>
        <fullName evidence="2">Reverse transcriptase domain-containing protein</fullName>
    </recommendedName>
</protein>
<feature type="compositionally biased region" description="Basic and acidic residues" evidence="1">
    <location>
        <begin position="333"/>
        <end position="342"/>
    </location>
</feature>
<reference evidence="3" key="2">
    <citation type="submission" date="2025-08" db="UniProtKB">
        <authorList>
            <consortium name="Ensembl"/>
        </authorList>
    </citation>
    <scope>IDENTIFICATION</scope>
</reference>
<feature type="domain" description="Reverse transcriptase" evidence="2">
    <location>
        <begin position="2"/>
        <end position="136"/>
    </location>
</feature>
<dbReference type="STRING" id="7918.ENSLOCP00000018975"/>
<dbReference type="InParanoid" id="W5NEB6"/>
<dbReference type="OMA" id="FIPRTIQ"/>
<evidence type="ECO:0000259" key="2">
    <source>
        <dbReference type="Pfam" id="PF00078"/>
    </source>
</evidence>
<dbReference type="AlphaFoldDB" id="W5NEB6"/>
<dbReference type="HOGENOM" id="CLU_001335_2_1_1"/>
<proteinExistence type="predicted"/>
<reference evidence="3" key="3">
    <citation type="submission" date="2025-09" db="UniProtKB">
        <authorList>
            <consortium name="Ensembl"/>
        </authorList>
    </citation>
    <scope>IDENTIFICATION</scope>
</reference>
<evidence type="ECO:0000256" key="1">
    <source>
        <dbReference type="SAM" id="MobiDB-lite"/>
    </source>
</evidence>
<name>W5NEB6_LEPOC</name>
<evidence type="ECO:0000313" key="3">
    <source>
        <dbReference type="Ensembl" id="ENSLOCP00000018975.1"/>
    </source>
</evidence>
<dbReference type="InterPro" id="IPR000477">
    <property type="entry name" value="RT_dom"/>
</dbReference>
<dbReference type="Pfam" id="PF00078">
    <property type="entry name" value="RVT_1"/>
    <property type="match status" value="1"/>
</dbReference>
<dbReference type="Proteomes" id="UP000018468">
    <property type="component" value="Linkage group LG8"/>
</dbReference>